<dbReference type="AlphaFoldDB" id="A0A084VQM0"/>
<feature type="region of interest" description="Disordered" evidence="1">
    <location>
        <begin position="1"/>
        <end position="29"/>
    </location>
</feature>
<gene>
    <name evidence="2" type="ORF">ZHAS_00007773</name>
</gene>
<reference evidence="3" key="2">
    <citation type="submission" date="2020-05" db="UniProtKB">
        <authorList>
            <consortium name="EnsemblMetazoa"/>
        </authorList>
    </citation>
    <scope>IDENTIFICATION</scope>
</reference>
<name>A0A084VQM0_ANOSI</name>
<protein>
    <submittedName>
        <fullName evidence="2 3">Uncharacterized protein</fullName>
    </submittedName>
</protein>
<dbReference type="Proteomes" id="UP000030765">
    <property type="component" value="Unassembled WGS sequence"/>
</dbReference>
<evidence type="ECO:0000313" key="3">
    <source>
        <dbReference type="EnsemblMetazoa" id="ASIC007773-PA"/>
    </source>
</evidence>
<evidence type="ECO:0000256" key="1">
    <source>
        <dbReference type="SAM" id="MobiDB-lite"/>
    </source>
</evidence>
<reference evidence="2 4" key="1">
    <citation type="journal article" date="2014" name="BMC Genomics">
        <title>Genome sequence of Anopheles sinensis provides insight into genetics basis of mosquito competence for malaria parasites.</title>
        <authorList>
            <person name="Zhou D."/>
            <person name="Zhang D."/>
            <person name="Ding G."/>
            <person name="Shi L."/>
            <person name="Hou Q."/>
            <person name="Ye Y."/>
            <person name="Xu Y."/>
            <person name="Zhou H."/>
            <person name="Xiong C."/>
            <person name="Li S."/>
            <person name="Yu J."/>
            <person name="Hong S."/>
            <person name="Yu X."/>
            <person name="Zou P."/>
            <person name="Chen C."/>
            <person name="Chang X."/>
            <person name="Wang W."/>
            <person name="Lv Y."/>
            <person name="Sun Y."/>
            <person name="Ma L."/>
            <person name="Shen B."/>
            <person name="Zhu C."/>
        </authorList>
    </citation>
    <scope>NUCLEOTIDE SEQUENCE [LARGE SCALE GENOMIC DNA]</scope>
</reference>
<proteinExistence type="predicted"/>
<feature type="compositionally biased region" description="Polar residues" evidence="1">
    <location>
        <begin position="1"/>
        <end position="10"/>
    </location>
</feature>
<sequence>MTPSSTSRSQKPVDWCEQPVHPGQTGDSDVALSSCPLVEVSLTEALRQVVGSNGQESGFRTAASVASAQRKSPSRAIKGGSRSGGGDHSE</sequence>
<accession>A0A084VQM0</accession>
<dbReference type="VEuPathDB" id="VectorBase:ASIC007773"/>
<feature type="compositionally biased region" description="Polar residues" evidence="1">
    <location>
        <begin position="51"/>
        <end position="71"/>
    </location>
</feature>
<keyword evidence="4" id="KW-1185">Reference proteome</keyword>
<evidence type="ECO:0000313" key="2">
    <source>
        <dbReference type="EMBL" id="KFB40264.1"/>
    </source>
</evidence>
<organism evidence="2">
    <name type="scientific">Anopheles sinensis</name>
    <name type="common">Mosquito</name>
    <dbReference type="NCBI Taxonomy" id="74873"/>
    <lineage>
        <taxon>Eukaryota</taxon>
        <taxon>Metazoa</taxon>
        <taxon>Ecdysozoa</taxon>
        <taxon>Arthropoda</taxon>
        <taxon>Hexapoda</taxon>
        <taxon>Insecta</taxon>
        <taxon>Pterygota</taxon>
        <taxon>Neoptera</taxon>
        <taxon>Endopterygota</taxon>
        <taxon>Diptera</taxon>
        <taxon>Nematocera</taxon>
        <taxon>Culicoidea</taxon>
        <taxon>Culicidae</taxon>
        <taxon>Anophelinae</taxon>
        <taxon>Anopheles</taxon>
    </lineage>
</organism>
<dbReference type="EMBL" id="KE525006">
    <property type="protein sequence ID" value="KFB40264.1"/>
    <property type="molecule type" value="Genomic_DNA"/>
</dbReference>
<evidence type="ECO:0000313" key="4">
    <source>
        <dbReference type="Proteomes" id="UP000030765"/>
    </source>
</evidence>
<dbReference type="EnsemblMetazoa" id="ASIC007773-RA">
    <property type="protein sequence ID" value="ASIC007773-PA"/>
    <property type="gene ID" value="ASIC007773"/>
</dbReference>
<dbReference type="EMBL" id="ATLV01015274">
    <property type="status" value="NOT_ANNOTATED_CDS"/>
    <property type="molecule type" value="Genomic_DNA"/>
</dbReference>
<feature type="region of interest" description="Disordered" evidence="1">
    <location>
        <begin position="51"/>
        <end position="90"/>
    </location>
</feature>